<organism evidence="1">
    <name type="scientific">hydrothermal vent metagenome</name>
    <dbReference type="NCBI Taxonomy" id="652676"/>
    <lineage>
        <taxon>unclassified sequences</taxon>
        <taxon>metagenomes</taxon>
        <taxon>ecological metagenomes</taxon>
    </lineage>
</organism>
<dbReference type="InterPro" id="IPR036182">
    <property type="entry name" value="PCuAC_sf"/>
</dbReference>
<dbReference type="Gene3D" id="2.60.40.1890">
    <property type="entry name" value="PCu(A)C copper chaperone"/>
    <property type="match status" value="1"/>
</dbReference>
<dbReference type="InterPro" id="IPR058248">
    <property type="entry name" value="Lxx211020-like"/>
</dbReference>
<dbReference type="SUPFAM" id="SSF110087">
    <property type="entry name" value="DR1885-like metal-binding protein"/>
    <property type="match status" value="1"/>
</dbReference>
<dbReference type="PANTHER" id="PTHR36302:SF1">
    <property type="entry name" value="COPPER CHAPERONE PCU(A)C"/>
    <property type="match status" value="1"/>
</dbReference>
<dbReference type="Pfam" id="PF04314">
    <property type="entry name" value="PCuAC"/>
    <property type="match status" value="1"/>
</dbReference>
<dbReference type="EMBL" id="UOFI01000056">
    <property type="protein sequence ID" value="VAW64609.1"/>
    <property type="molecule type" value="Genomic_DNA"/>
</dbReference>
<dbReference type="PANTHER" id="PTHR36302">
    <property type="entry name" value="BLR7088 PROTEIN"/>
    <property type="match status" value="1"/>
</dbReference>
<accession>A0A3B0XRU6</accession>
<sequence>MNNTGLEMKSLLLSICISLLFIANASAGNELRFINPWIPEAPPGAGVLAGFMEIHNSGNQDIIIQQISSPTFKRVEMHLSVETNGTASMQPQKTLTVPANSKLILKSGGFHLMLIEPEKRLLDGDKIVLRFKFSSANTSSANTLEQIVPVRKASATKPTTMKCGSGKCGTGK</sequence>
<dbReference type="AlphaFoldDB" id="A0A3B0XRU6"/>
<protein>
    <recommendedName>
        <fullName evidence="2">Copper metallochaperone, bacterial analog of Cox17 protein</fullName>
    </recommendedName>
</protein>
<proteinExistence type="predicted"/>
<name>A0A3B0XRU6_9ZZZZ</name>
<reference evidence="1" key="1">
    <citation type="submission" date="2018-06" db="EMBL/GenBank/DDBJ databases">
        <authorList>
            <person name="Zhirakovskaya E."/>
        </authorList>
    </citation>
    <scope>NUCLEOTIDE SEQUENCE</scope>
</reference>
<gene>
    <name evidence="1" type="ORF">MNBD_GAMMA09-967</name>
</gene>
<evidence type="ECO:0008006" key="2">
    <source>
        <dbReference type="Google" id="ProtNLM"/>
    </source>
</evidence>
<evidence type="ECO:0000313" key="1">
    <source>
        <dbReference type="EMBL" id="VAW64609.1"/>
    </source>
</evidence>
<dbReference type="InterPro" id="IPR007410">
    <property type="entry name" value="LpqE-like"/>
</dbReference>